<dbReference type="PANTHER" id="PTHR33529">
    <property type="entry name" value="SLR0882 PROTEIN-RELATED"/>
    <property type="match status" value="1"/>
</dbReference>
<feature type="transmembrane region" description="Helical" evidence="9">
    <location>
        <begin position="104"/>
        <end position="127"/>
    </location>
</feature>
<comment type="caution">
    <text evidence="10">The sequence shown here is derived from an EMBL/GenBank/DDBJ whole genome shotgun (WGS) entry which is preliminary data.</text>
</comment>
<evidence type="ECO:0000256" key="1">
    <source>
        <dbReference type="ARBA" id="ARBA00002265"/>
    </source>
</evidence>
<dbReference type="GO" id="GO:0055085">
    <property type="term" value="P:transmembrane transport"/>
    <property type="evidence" value="ECO:0007669"/>
    <property type="project" value="InterPro"/>
</dbReference>
<proteinExistence type="inferred from homology"/>
<evidence type="ECO:0000256" key="5">
    <source>
        <dbReference type="ARBA" id="ARBA00022692"/>
    </source>
</evidence>
<sequence>MSMKILDRYIAKTVLSSIGLVTLMLVGLQIFILFVGEIGDLGRADYGIVQAIFFILLQMPYQVYLFFPMASLLGCLIGLGILANHSELVIMRASGMSIGQVTWAVLKASVLLIVLVTVLGETLVPYLSHYSNDYKTAAISGGQALRTAQGSWMRYGNDFISVGLILPNNVLNNIYQFRFDDHHHLKMSRFIYEARYTSTGWVAYGIQQTDFDADQTKVQTFISLPWDVAVKPKILMISSIEPDEMTLKELNRYIREQKHNHQNVHNYQFAFLQRIIQPLTTMVMMILAIPFIFGPLRSTTMGSKLLVGAAVGFSFHILSRFFGPLSTVFQLPPELAALGPTFIFALLGTYLMKRVR</sequence>
<evidence type="ECO:0000256" key="9">
    <source>
        <dbReference type="SAM" id="Phobius"/>
    </source>
</evidence>
<dbReference type="Pfam" id="PF03739">
    <property type="entry name" value="LptF_LptG"/>
    <property type="match status" value="1"/>
</dbReference>
<keyword evidence="5 9" id="KW-0812">Transmembrane</keyword>
<dbReference type="EMBL" id="LNXU01000002">
    <property type="protein sequence ID" value="KTC77411.1"/>
    <property type="molecule type" value="Genomic_DNA"/>
</dbReference>
<feature type="transmembrane region" description="Helical" evidence="9">
    <location>
        <begin position="63"/>
        <end position="83"/>
    </location>
</feature>
<dbReference type="NCBIfam" id="TIGR04408">
    <property type="entry name" value="LptG_lptG"/>
    <property type="match status" value="1"/>
</dbReference>
<dbReference type="OrthoDB" id="9776227at2"/>
<feature type="transmembrane region" description="Helical" evidence="9">
    <location>
        <begin position="275"/>
        <end position="293"/>
    </location>
</feature>
<dbReference type="AlphaFoldDB" id="A0A0W0S1U2"/>
<feature type="transmembrane region" description="Helical" evidence="9">
    <location>
        <begin position="335"/>
        <end position="352"/>
    </location>
</feature>
<feature type="transmembrane region" description="Helical" evidence="9">
    <location>
        <begin position="305"/>
        <end position="323"/>
    </location>
</feature>
<dbReference type="InterPro" id="IPR005495">
    <property type="entry name" value="LptG/LptF_permease"/>
</dbReference>
<evidence type="ECO:0000313" key="10">
    <source>
        <dbReference type="EMBL" id="KTC77411.1"/>
    </source>
</evidence>
<comment type="subunit">
    <text evidence="8">Component of the lipopolysaccharide transport and assembly complex. The LptBFG transporter is composed of two ATP-binding proteins (LptB) and two transmembrane proteins (LptF and LptG).</text>
</comment>
<comment type="function">
    <text evidence="1">Part of the ABC transporter complex LptBFG involved in the translocation of lipopolysaccharide (LPS) from the inner membrane to the outer membrane.</text>
</comment>
<gene>
    <name evidence="10" type="ORF">Lboz_0364</name>
</gene>
<evidence type="ECO:0000313" key="11">
    <source>
        <dbReference type="Proteomes" id="UP000054695"/>
    </source>
</evidence>
<dbReference type="GO" id="GO:0043190">
    <property type="term" value="C:ATP-binding cassette (ABC) transporter complex"/>
    <property type="evidence" value="ECO:0007669"/>
    <property type="project" value="InterPro"/>
</dbReference>
<accession>A0A0W0S1U2</accession>
<comment type="subcellular location">
    <subcellularLocation>
        <location evidence="2">Cell membrane</location>
        <topology evidence="2">Multi-pass membrane protein</topology>
    </subcellularLocation>
</comment>
<keyword evidence="6 9" id="KW-1133">Transmembrane helix</keyword>
<evidence type="ECO:0000256" key="8">
    <source>
        <dbReference type="ARBA" id="ARBA00026081"/>
    </source>
</evidence>
<name>A0A0W0S1U2_LEGBO</name>
<dbReference type="PANTHER" id="PTHR33529:SF2">
    <property type="entry name" value="LIPOPOLYSACCHARIDE EXPORT SYSTEM PERMEASE PROTEIN LPTG"/>
    <property type="match status" value="1"/>
</dbReference>
<protein>
    <recommendedName>
        <fullName evidence="12">Permease</fullName>
    </recommendedName>
</protein>
<evidence type="ECO:0000256" key="6">
    <source>
        <dbReference type="ARBA" id="ARBA00022989"/>
    </source>
</evidence>
<dbReference type="RefSeq" id="WP_058458058.1">
    <property type="nucleotide sequence ID" value="NZ_CAAAIY010000003.1"/>
</dbReference>
<feature type="transmembrane region" description="Helical" evidence="9">
    <location>
        <begin position="12"/>
        <end position="35"/>
    </location>
</feature>
<reference evidence="10 11" key="1">
    <citation type="submission" date="2015-11" db="EMBL/GenBank/DDBJ databases">
        <title>Genomic analysis of 38 Legionella species identifies large and diverse effector repertoires.</title>
        <authorList>
            <person name="Burstein D."/>
            <person name="Amaro F."/>
            <person name="Zusman T."/>
            <person name="Lifshitz Z."/>
            <person name="Cohen O."/>
            <person name="Gilbert J.A."/>
            <person name="Pupko T."/>
            <person name="Shuman H.A."/>
            <person name="Segal G."/>
        </authorList>
    </citation>
    <scope>NUCLEOTIDE SEQUENCE [LARGE SCALE GENOMIC DNA]</scope>
    <source>
        <strain evidence="10 11">WIGA</strain>
    </source>
</reference>
<comment type="similarity">
    <text evidence="3">Belongs to the LptF/LptG family.</text>
</comment>
<evidence type="ECO:0000256" key="7">
    <source>
        <dbReference type="ARBA" id="ARBA00023136"/>
    </source>
</evidence>
<dbReference type="GO" id="GO:0015920">
    <property type="term" value="P:lipopolysaccharide transport"/>
    <property type="evidence" value="ECO:0007669"/>
    <property type="project" value="TreeGrafter"/>
</dbReference>
<evidence type="ECO:0000256" key="2">
    <source>
        <dbReference type="ARBA" id="ARBA00004651"/>
    </source>
</evidence>
<evidence type="ECO:0000256" key="4">
    <source>
        <dbReference type="ARBA" id="ARBA00022475"/>
    </source>
</evidence>
<organism evidence="10 11">
    <name type="scientific">Legionella bozemanae</name>
    <name type="common">Fluoribacter bozemanae</name>
    <dbReference type="NCBI Taxonomy" id="447"/>
    <lineage>
        <taxon>Bacteria</taxon>
        <taxon>Pseudomonadati</taxon>
        <taxon>Pseudomonadota</taxon>
        <taxon>Gammaproteobacteria</taxon>
        <taxon>Legionellales</taxon>
        <taxon>Legionellaceae</taxon>
        <taxon>Legionella</taxon>
    </lineage>
</organism>
<keyword evidence="11" id="KW-1185">Reference proteome</keyword>
<dbReference type="InterPro" id="IPR030923">
    <property type="entry name" value="LptG"/>
</dbReference>
<keyword evidence="7 9" id="KW-0472">Membrane</keyword>
<keyword evidence="4" id="KW-1003">Cell membrane</keyword>
<dbReference type="PATRIC" id="fig|447.4.peg.393"/>
<evidence type="ECO:0008006" key="12">
    <source>
        <dbReference type="Google" id="ProtNLM"/>
    </source>
</evidence>
<dbReference type="Proteomes" id="UP000054695">
    <property type="component" value="Unassembled WGS sequence"/>
</dbReference>
<dbReference type="STRING" id="447.Lboz_0364"/>
<evidence type="ECO:0000256" key="3">
    <source>
        <dbReference type="ARBA" id="ARBA00007725"/>
    </source>
</evidence>